<protein>
    <recommendedName>
        <fullName evidence="6">Ribosomal RNA large subunit methyltransferase H</fullName>
    </recommendedName>
</protein>
<keyword evidence="1" id="KW-0489">Methyltransferase</keyword>
<dbReference type="HAMAP" id="MF_00658">
    <property type="entry name" value="23SrRNA_methyltr_H"/>
    <property type="match status" value="1"/>
</dbReference>
<reference evidence="5" key="1">
    <citation type="journal article" date="2015" name="Nature">
        <title>Complex archaea that bridge the gap between prokaryotes and eukaryotes.</title>
        <authorList>
            <person name="Spang A."/>
            <person name="Saw J.H."/>
            <person name="Jorgensen S.L."/>
            <person name="Zaremba-Niedzwiedzka K."/>
            <person name="Martijn J."/>
            <person name="Lind A.E."/>
            <person name="van Eijk R."/>
            <person name="Schleper C."/>
            <person name="Guy L."/>
            <person name="Ettema T.J."/>
        </authorList>
    </citation>
    <scope>NUCLEOTIDE SEQUENCE</scope>
</reference>
<dbReference type="SUPFAM" id="SSF75217">
    <property type="entry name" value="alpha/beta knot"/>
    <property type="match status" value="1"/>
</dbReference>
<dbReference type="GO" id="GO:0008168">
    <property type="term" value="F:methyltransferase activity"/>
    <property type="evidence" value="ECO:0007669"/>
    <property type="project" value="UniProtKB-KW"/>
</dbReference>
<dbReference type="GO" id="GO:0006364">
    <property type="term" value="P:rRNA processing"/>
    <property type="evidence" value="ECO:0007669"/>
    <property type="project" value="InterPro"/>
</dbReference>
<keyword evidence="3" id="KW-0949">S-adenosyl-L-methionine</keyword>
<evidence type="ECO:0000256" key="1">
    <source>
        <dbReference type="ARBA" id="ARBA00022603"/>
    </source>
</evidence>
<gene>
    <name evidence="5" type="ORF">LCGC14_0096450</name>
</gene>
<dbReference type="GO" id="GO:0032259">
    <property type="term" value="P:methylation"/>
    <property type="evidence" value="ECO:0007669"/>
    <property type="project" value="UniProtKB-KW"/>
</dbReference>
<dbReference type="InterPro" id="IPR029028">
    <property type="entry name" value="Alpha/beta_knot_MTases"/>
</dbReference>
<accession>A0A0F9XV65</accession>
<evidence type="ECO:0000313" key="5">
    <source>
        <dbReference type="EMBL" id="KKO03232.1"/>
    </source>
</evidence>
<proteinExistence type="inferred from homology"/>
<dbReference type="NCBIfam" id="TIGR00246">
    <property type="entry name" value="tRNA_RlmH_YbeA"/>
    <property type="match status" value="1"/>
</dbReference>
<dbReference type="PANTHER" id="PTHR33603">
    <property type="entry name" value="METHYLTRANSFERASE"/>
    <property type="match status" value="1"/>
</dbReference>
<dbReference type="Gene3D" id="3.40.1280.10">
    <property type="match status" value="1"/>
</dbReference>
<dbReference type="NCBIfam" id="NF000986">
    <property type="entry name" value="PRK00103.1-4"/>
    <property type="match status" value="1"/>
</dbReference>
<dbReference type="InterPro" id="IPR003742">
    <property type="entry name" value="RlmH-like"/>
</dbReference>
<dbReference type="PIRSF" id="PIRSF004505">
    <property type="entry name" value="MT_bac"/>
    <property type="match status" value="1"/>
</dbReference>
<comment type="similarity">
    <text evidence="4">Belongs to the RNA methyltransferase RlmH family.</text>
</comment>
<name>A0A0F9XV65_9ZZZZ</name>
<dbReference type="EMBL" id="LAZR01000027">
    <property type="protein sequence ID" value="KKO03232.1"/>
    <property type="molecule type" value="Genomic_DNA"/>
</dbReference>
<dbReference type="AlphaFoldDB" id="A0A0F9XV65"/>
<dbReference type="InterPro" id="IPR029026">
    <property type="entry name" value="tRNA_m1G_MTases_N"/>
</dbReference>
<evidence type="ECO:0000256" key="4">
    <source>
        <dbReference type="ARBA" id="ARBA00038303"/>
    </source>
</evidence>
<sequence length="155" mass="17601">MKIRLLAVGNKMPAWVEEGVETYRKRLPKDFHLEIEEIALGQRGKNADIAKARAQEAQRIRDKLRGDEYIVALEVKGKPWTTEQLAQEADAWRMTGRDIVLLVGGPDGLEPSLSAMAEKAWSLSPLTLPHPLVRIMLAEQLYRAWTLLVGHPYHR</sequence>
<dbReference type="PANTHER" id="PTHR33603:SF1">
    <property type="entry name" value="RIBOSOMAL RNA LARGE SUBUNIT METHYLTRANSFERASE H"/>
    <property type="match status" value="1"/>
</dbReference>
<dbReference type="Pfam" id="PF02590">
    <property type="entry name" value="SPOUT_MTase"/>
    <property type="match status" value="1"/>
</dbReference>
<organism evidence="5">
    <name type="scientific">marine sediment metagenome</name>
    <dbReference type="NCBI Taxonomy" id="412755"/>
    <lineage>
        <taxon>unclassified sequences</taxon>
        <taxon>metagenomes</taxon>
        <taxon>ecological metagenomes</taxon>
    </lineage>
</organism>
<evidence type="ECO:0000256" key="2">
    <source>
        <dbReference type="ARBA" id="ARBA00022679"/>
    </source>
</evidence>
<comment type="caution">
    <text evidence="5">The sequence shown here is derived from an EMBL/GenBank/DDBJ whole genome shotgun (WGS) entry which is preliminary data.</text>
</comment>
<dbReference type="CDD" id="cd18081">
    <property type="entry name" value="RlmH-like"/>
    <property type="match status" value="1"/>
</dbReference>
<keyword evidence="2" id="KW-0808">Transferase</keyword>
<evidence type="ECO:0000256" key="3">
    <source>
        <dbReference type="ARBA" id="ARBA00022691"/>
    </source>
</evidence>
<evidence type="ECO:0008006" key="6">
    <source>
        <dbReference type="Google" id="ProtNLM"/>
    </source>
</evidence>